<evidence type="ECO:0000259" key="2">
    <source>
        <dbReference type="Pfam" id="PF22058"/>
    </source>
</evidence>
<dbReference type="OrthoDB" id="975117at2"/>
<reference evidence="4" key="1">
    <citation type="submission" date="2016-10" db="EMBL/GenBank/DDBJ databases">
        <authorList>
            <person name="Varghese N."/>
            <person name="Submissions S."/>
        </authorList>
    </citation>
    <scope>NUCLEOTIDE SEQUENCE [LARGE SCALE GENOMIC DNA]</scope>
    <source>
        <strain evidence="4">DSM 17071</strain>
    </source>
</reference>
<dbReference type="EMBL" id="FNDW01000014">
    <property type="protein sequence ID" value="SDI80713.1"/>
    <property type="molecule type" value="Genomic_DNA"/>
</dbReference>
<organism evidence="3 4">
    <name type="scientific">Chryseobacterium taeanense</name>
    <dbReference type="NCBI Taxonomy" id="311334"/>
    <lineage>
        <taxon>Bacteria</taxon>
        <taxon>Pseudomonadati</taxon>
        <taxon>Bacteroidota</taxon>
        <taxon>Flavobacteriia</taxon>
        <taxon>Flavobacteriales</taxon>
        <taxon>Weeksellaceae</taxon>
        <taxon>Chryseobacterium group</taxon>
        <taxon>Chryseobacterium</taxon>
    </lineage>
</organism>
<dbReference type="InterPro" id="IPR025970">
    <property type="entry name" value="SusE"/>
</dbReference>
<dbReference type="Pfam" id="PF22058">
    <property type="entry name" value="X25_BaPul_like"/>
    <property type="match status" value="1"/>
</dbReference>
<evidence type="ECO:0000313" key="3">
    <source>
        <dbReference type="EMBL" id="SDI80713.1"/>
    </source>
</evidence>
<dbReference type="Pfam" id="PF14292">
    <property type="entry name" value="SusE"/>
    <property type="match status" value="1"/>
</dbReference>
<dbReference type="PROSITE" id="PS51257">
    <property type="entry name" value="PROKAR_LIPOPROTEIN"/>
    <property type="match status" value="1"/>
</dbReference>
<dbReference type="STRING" id="311334.SAMN05421846_11428"/>
<evidence type="ECO:0000313" key="4">
    <source>
        <dbReference type="Proteomes" id="UP000198869"/>
    </source>
</evidence>
<evidence type="ECO:0000259" key="1">
    <source>
        <dbReference type="Pfam" id="PF14292"/>
    </source>
</evidence>
<dbReference type="CDD" id="cd12967">
    <property type="entry name" value="CBM_SusE-F_like_u1"/>
    <property type="match status" value="1"/>
</dbReference>
<accession>A0A1G8NKH2</accession>
<feature type="domain" description="SusE outer membrane protein" evidence="1">
    <location>
        <begin position="22"/>
        <end position="128"/>
    </location>
</feature>
<proteinExistence type="predicted"/>
<dbReference type="RefSeq" id="WP_089861111.1">
    <property type="nucleotide sequence ID" value="NZ_FNDW01000014.1"/>
</dbReference>
<gene>
    <name evidence="3" type="ORF">SAMN05421846_11428</name>
</gene>
<name>A0A1G8NKH2_9FLAO</name>
<dbReference type="Gene3D" id="2.60.40.3620">
    <property type="match status" value="2"/>
</dbReference>
<feature type="domain" description="Amylopullulanase X25" evidence="2">
    <location>
        <begin position="158"/>
        <end position="215"/>
    </location>
</feature>
<dbReference type="InterPro" id="IPR054409">
    <property type="entry name" value="X25_BaPul-like"/>
</dbReference>
<protein>
    <submittedName>
        <fullName evidence="3">Uncharacterized protein</fullName>
    </submittedName>
</protein>
<keyword evidence="4" id="KW-1185">Reference proteome</keyword>
<dbReference type="Proteomes" id="UP000198869">
    <property type="component" value="Unassembled WGS sequence"/>
</dbReference>
<dbReference type="AlphaFoldDB" id="A0A1G8NKH2"/>
<sequence length="340" mass="36657">MKNIFKFLVCGLVAVMLFSCEKDEDQAIASLKSNANLSADKTSIVLTKPNATQNAIKYSWSNPDYGVNLAITNQLQFAVQGTNFATPKTIDLAAGTKQISYTVEEFNAILLGLALTPDVASNVQIRLKSTLGTSVTYSNIISLTATPYALISYMYAPGAYQGWNPPTANTLVSANSNGIYIGFINFTAGNLVFKITPQTNWNNSYGTNSQFNSSTNTIPVIYNGGGDIVAPGIGYYQATIDTNANTLKMIPYQMSLIGSATPGGNWSTDIDMVWDNTLLKWKATATFLSGEFKFRLNHDWNQTNWGGSGGVASTSGANIAITAGVHTVLFDPYNLNYSIQ</sequence>